<keyword evidence="2" id="KW-0285">Flavoprotein</keyword>
<dbReference type="AlphaFoldDB" id="A0A6A6P4M5"/>
<keyword evidence="3" id="KW-0274">FAD</keyword>
<keyword evidence="8" id="KW-1185">Reference proteome</keyword>
<name>A0A6A6P4M5_9PEZI</name>
<evidence type="ECO:0000256" key="1">
    <source>
        <dbReference type="ARBA" id="ARBA00001974"/>
    </source>
</evidence>
<reference evidence="7" key="1">
    <citation type="journal article" date="2020" name="Stud. Mycol.">
        <title>101 Dothideomycetes genomes: a test case for predicting lifestyles and emergence of pathogens.</title>
        <authorList>
            <person name="Haridas S."/>
            <person name="Albert R."/>
            <person name="Binder M."/>
            <person name="Bloem J."/>
            <person name="Labutti K."/>
            <person name="Salamov A."/>
            <person name="Andreopoulos B."/>
            <person name="Baker S."/>
            <person name="Barry K."/>
            <person name="Bills G."/>
            <person name="Bluhm B."/>
            <person name="Cannon C."/>
            <person name="Castanera R."/>
            <person name="Culley D."/>
            <person name="Daum C."/>
            <person name="Ezra D."/>
            <person name="Gonzalez J."/>
            <person name="Henrissat B."/>
            <person name="Kuo A."/>
            <person name="Liang C."/>
            <person name="Lipzen A."/>
            <person name="Lutzoni F."/>
            <person name="Magnuson J."/>
            <person name="Mondo S."/>
            <person name="Nolan M."/>
            <person name="Ohm R."/>
            <person name="Pangilinan J."/>
            <person name="Park H.-J."/>
            <person name="Ramirez L."/>
            <person name="Alfaro M."/>
            <person name="Sun H."/>
            <person name="Tritt A."/>
            <person name="Yoshinaga Y."/>
            <person name="Zwiers L.-H."/>
            <person name="Turgeon B."/>
            <person name="Goodwin S."/>
            <person name="Spatafora J."/>
            <person name="Crous P."/>
            <person name="Grigoriev I."/>
        </authorList>
    </citation>
    <scope>NUCLEOTIDE SEQUENCE</scope>
    <source>
        <strain evidence="7">ATCC 16933</strain>
    </source>
</reference>
<dbReference type="InterPro" id="IPR052542">
    <property type="entry name" value="Cholesterol_Oxidase"/>
</dbReference>
<dbReference type="OrthoDB" id="9974421at2759"/>
<dbReference type="EMBL" id="MU001676">
    <property type="protein sequence ID" value="KAF2458980.1"/>
    <property type="molecule type" value="Genomic_DNA"/>
</dbReference>
<evidence type="ECO:0000256" key="2">
    <source>
        <dbReference type="ARBA" id="ARBA00022630"/>
    </source>
</evidence>
<dbReference type="InterPro" id="IPR022357">
    <property type="entry name" value="MIP_CS"/>
</dbReference>
<organism evidence="7 8">
    <name type="scientific">Lineolata rhizophorae</name>
    <dbReference type="NCBI Taxonomy" id="578093"/>
    <lineage>
        <taxon>Eukaryota</taxon>
        <taxon>Fungi</taxon>
        <taxon>Dikarya</taxon>
        <taxon>Ascomycota</taxon>
        <taxon>Pezizomycotina</taxon>
        <taxon>Dothideomycetes</taxon>
        <taxon>Dothideomycetes incertae sedis</taxon>
        <taxon>Lineolatales</taxon>
        <taxon>Lineolataceae</taxon>
        <taxon>Lineolata</taxon>
    </lineage>
</organism>
<dbReference type="InterPro" id="IPR000172">
    <property type="entry name" value="GMC_OxRdtase_N"/>
</dbReference>
<dbReference type="PROSITE" id="PS00221">
    <property type="entry name" value="MIP"/>
    <property type="match status" value="1"/>
</dbReference>
<evidence type="ECO:0000256" key="3">
    <source>
        <dbReference type="ARBA" id="ARBA00022827"/>
    </source>
</evidence>
<dbReference type="GO" id="GO:0016614">
    <property type="term" value="F:oxidoreductase activity, acting on CH-OH group of donors"/>
    <property type="evidence" value="ECO:0007669"/>
    <property type="project" value="InterPro"/>
</dbReference>
<dbReference type="InterPro" id="IPR036188">
    <property type="entry name" value="FAD/NAD-bd_sf"/>
</dbReference>
<protein>
    <recommendedName>
        <fullName evidence="6">Glucose-methanol-choline oxidoreductase N-terminal domain-containing protein</fullName>
    </recommendedName>
</protein>
<dbReference type="InterPro" id="IPR029058">
    <property type="entry name" value="AB_hydrolase_fold"/>
</dbReference>
<dbReference type="SUPFAM" id="SSF51905">
    <property type="entry name" value="FAD/NAD(P)-binding domain"/>
    <property type="match status" value="1"/>
</dbReference>
<gene>
    <name evidence="7" type="ORF">BDY21DRAFT_282680</name>
</gene>
<feature type="region of interest" description="Disordered" evidence="5">
    <location>
        <begin position="1"/>
        <end position="61"/>
    </location>
</feature>
<feature type="domain" description="Glucose-methanol-choline oxidoreductase N-terminal" evidence="6">
    <location>
        <begin position="99"/>
        <end position="372"/>
    </location>
</feature>
<accession>A0A6A6P4M5</accession>
<keyword evidence="4" id="KW-0560">Oxidoreductase</keyword>
<feature type="region of interest" description="Disordered" evidence="5">
    <location>
        <begin position="1249"/>
        <end position="1275"/>
    </location>
</feature>
<evidence type="ECO:0000259" key="6">
    <source>
        <dbReference type="Pfam" id="PF00732"/>
    </source>
</evidence>
<dbReference type="PANTHER" id="PTHR47470">
    <property type="entry name" value="CHOLESTEROL OXIDASE"/>
    <property type="match status" value="1"/>
</dbReference>
<dbReference type="Proteomes" id="UP000799766">
    <property type="component" value="Unassembled WGS sequence"/>
</dbReference>
<proteinExistence type="predicted"/>
<sequence>MAPRVPPTKSTPTNVKQPATAGYPVPPLNAHKLPSKALKSATQAKKPKKAPDSTGKRFPRISRPVELLRATYDTVVIGSGYGGGVAASRMARGGQSVCVLELGKERWPGEYPSSLSDAAPEIHISGDFAPKDERSKPVDRGNKTGLYHFILGAGQNAFVGNGLGGTSLLNANIFLKADHKTMAQQDWPDELMEPGSLDEYYEKAAAMLEPSPYPRDFPELNKLKVLEKQAESMNLGEKFYRPPQTTKFQDGPNSTGVHMQASTLTGQDCTGVNDGSKITTLVTYLADAWNWGAEIFCECEVRYIKKHPKEGYLVFFAWHGAKRPEFEELFESDLMWVHAKKFVFVGAGTIGTTEIMLRSKQLGLPMSNRVGQDMSGNGDILAFGYNLNENVNSLGRDSPLPDHPIGPTITGVIDCRDQKDPLDGFVVEEGAVPSALAFGLQPLLELLPGEESEDDTIADRVRRHAAKLGSVAFGPYYQKGAVERTQIYLIMSHDSNQAVLTLKDNKPSLEFMGVGRTEHLQTLNKFMAELTHNLGGEFVNNPFYAALNQQQITVHPIGGMNLSSDGTADEGVTTHFGEVLTGDGTEFHDGLVVVDGALLPTALGVNPFATITALAERCVEGVAKKKGIEIDYTTRNGVLDMFGYPEHPIPKDQQLIEAEDMISKSLATGEGGIAFTEVMKGFIHVGDDIQDFKVAAEHAKGECADARFFLSVRAYDTDTFVSQSDHRAQLTGTFSNGMPGSPFMVLRGDFQLFNKDTKTPDTASMTYDFDMVGTNGDVIHFHGEKHINPSISFSPTRTWEATATLYVTLSWPDGSLVGKGVLEIGMRDFIDQMQTLTAYGRNDLVQLRSKLKFFSYFKDQVAKSFFSPLHVLQYPSPPVIGEEEKGKKAPNKTFKVLSKDGIESTMHMWEPTTTSTPGLTIVNILWVPGAAVDQQIFALPTIKKNAIEYFTAAGYRCWSVTHRTGRSPAAQDGWTSFDARLDIQAALVAIREATSEDKVYIIAHCAGSVALSIGLLDGTINPEWIIGITASNVFLHPEFARVNYLKARVPLITQAYSAFSNSSFFNSASTREDSLFQRALNQALRLYPVGYRDEICNSVVCHRCSLVFGKLWSHRNLNEATHSQLDRFTGGVSIKNLRHLMKMGVKGRVLDADAKDTLFTDANLERLRNIPIFFLSGVENTVYAPEATLTSYVMLRRLFGEKGYERVEFIGRGHLDCWMGAEEAGHGGVYELVRKKMERVIVMGKEGLRGPQGRIDKPEEDGAAGATATNGSISA</sequence>
<feature type="compositionally biased region" description="Polar residues" evidence="5">
    <location>
        <begin position="8"/>
        <end position="17"/>
    </location>
</feature>
<dbReference type="SUPFAM" id="SSF53474">
    <property type="entry name" value="alpha/beta-Hydrolases"/>
    <property type="match status" value="1"/>
</dbReference>
<dbReference type="Gene3D" id="3.50.50.60">
    <property type="entry name" value="FAD/NAD(P)-binding domain"/>
    <property type="match status" value="3"/>
</dbReference>
<dbReference type="Gene3D" id="3.40.50.1820">
    <property type="entry name" value="alpha/beta hydrolase"/>
    <property type="match status" value="1"/>
</dbReference>
<evidence type="ECO:0000256" key="5">
    <source>
        <dbReference type="SAM" id="MobiDB-lite"/>
    </source>
</evidence>
<evidence type="ECO:0000256" key="4">
    <source>
        <dbReference type="ARBA" id="ARBA00023002"/>
    </source>
</evidence>
<dbReference type="PANTHER" id="PTHR47470:SF1">
    <property type="entry name" value="FAD-DEPENDENT OXIDOREDUCTASE 2 FAD BINDING DOMAIN-CONTAINING PROTEIN"/>
    <property type="match status" value="1"/>
</dbReference>
<evidence type="ECO:0000313" key="8">
    <source>
        <dbReference type="Proteomes" id="UP000799766"/>
    </source>
</evidence>
<comment type="cofactor">
    <cofactor evidence="1">
        <name>FAD</name>
        <dbReference type="ChEBI" id="CHEBI:57692"/>
    </cofactor>
</comment>
<dbReference type="Pfam" id="PF00732">
    <property type="entry name" value="GMC_oxred_N"/>
    <property type="match status" value="1"/>
</dbReference>
<dbReference type="GO" id="GO:0050660">
    <property type="term" value="F:flavin adenine dinucleotide binding"/>
    <property type="evidence" value="ECO:0007669"/>
    <property type="project" value="InterPro"/>
</dbReference>
<evidence type="ECO:0000313" key="7">
    <source>
        <dbReference type="EMBL" id="KAF2458980.1"/>
    </source>
</evidence>